<dbReference type="EMBL" id="MN738867">
    <property type="protein sequence ID" value="QHT29015.1"/>
    <property type="molecule type" value="Genomic_DNA"/>
</dbReference>
<name>A0A6C0ENT8_9ZZZZ</name>
<organism evidence="1">
    <name type="scientific">viral metagenome</name>
    <dbReference type="NCBI Taxonomy" id="1070528"/>
    <lineage>
        <taxon>unclassified sequences</taxon>
        <taxon>metagenomes</taxon>
        <taxon>organismal metagenomes</taxon>
    </lineage>
</organism>
<dbReference type="AlphaFoldDB" id="A0A6C0ENT8"/>
<evidence type="ECO:0000313" key="1">
    <source>
        <dbReference type="EMBL" id="QHT29015.1"/>
    </source>
</evidence>
<reference evidence="1" key="1">
    <citation type="journal article" date="2020" name="Nature">
        <title>Giant virus diversity and host interactions through global metagenomics.</title>
        <authorList>
            <person name="Schulz F."/>
            <person name="Roux S."/>
            <person name="Paez-Espino D."/>
            <person name="Jungbluth S."/>
            <person name="Walsh D.A."/>
            <person name="Denef V.J."/>
            <person name="McMahon K.D."/>
            <person name="Konstantinidis K.T."/>
            <person name="Eloe-Fadrosh E.A."/>
            <person name="Kyrpides N.C."/>
            <person name="Woyke T."/>
        </authorList>
    </citation>
    <scope>NUCLEOTIDE SEQUENCE</scope>
    <source>
        <strain evidence="1">GVMAG-M-3300001351-8</strain>
    </source>
</reference>
<proteinExistence type="predicted"/>
<accession>A0A6C0ENT8</accession>
<sequence length="271" mass="31735">MENVIFNINSAFREKHYKSNDFVINMRSTIKNIIYIKVTSVEIPNVSYTFRDSLRNNFFDILYQYDNKTYKSKIYIGEGNHTSNSIVSNIQEQFDNIALEFDFNLKITLDTVSGRIFILSDKIIFIDFSTSELNFYLGFSNKQYKGYKINAEGLLNIIRTPYIFIKINDIENIIDNKVSNVFTKVVLNSEKYTYHFQSFGDFNSKDKFFRGPIDIDKFHISLVDCLGDPLYLNGMDFSMTIECGTIYDRKLYKKMLSKGIPNGDKRLNIHY</sequence>
<protein>
    <submittedName>
        <fullName evidence="1">Uncharacterized protein</fullName>
    </submittedName>
</protein>